<accession>A0A2W2BB19</accession>
<gene>
    <name evidence="3" type="ORF">DN068_09490</name>
</gene>
<organism evidence="3 4">
    <name type="scientific">Taibaiella soli</name>
    <dbReference type="NCBI Taxonomy" id="1649169"/>
    <lineage>
        <taxon>Bacteria</taxon>
        <taxon>Pseudomonadati</taxon>
        <taxon>Bacteroidota</taxon>
        <taxon>Chitinophagia</taxon>
        <taxon>Chitinophagales</taxon>
        <taxon>Chitinophagaceae</taxon>
        <taxon>Taibaiella</taxon>
    </lineage>
</organism>
<dbReference type="InterPro" id="IPR006626">
    <property type="entry name" value="PbH1"/>
</dbReference>
<dbReference type="InterPro" id="IPR026444">
    <property type="entry name" value="Secre_tail"/>
</dbReference>
<dbReference type="EMBL" id="QKTW01000015">
    <property type="protein sequence ID" value="PZF73097.1"/>
    <property type="molecule type" value="Genomic_DNA"/>
</dbReference>
<proteinExistence type="predicted"/>
<reference evidence="3 4" key="1">
    <citation type="submission" date="2018-06" db="EMBL/GenBank/DDBJ databases">
        <title>Mucibacter soli gen. nov., sp. nov., a new member of the family Chitinophagaceae producing mucin.</title>
        <authorList>
            <person name="Kim M.-K."/>
            <person name="Park S."/>
            <person name="Kim T.-S."/>
            <person name="Joung Y."/>
            <person name="Han J.-H."/>
            <person name="Kim S.B."/>
        </authorList>
    </citation>
    <scope>NUCLEOTIDE SEQUENCE [LARGE SCALE GENOMIC DNA]</scope>
    <source>
        <strain evidence="3 4">R1-15</strain>
    </source>
</reference>
<protein>
    <recommendedName>
        <fullName evidence="2">Ig-like domain-containing protein</fullName>
    </recommendedName>
</protein>
<evidence type="ECO:0000259" key="2">
    <source>
        <dbReference type="PROSITE" id="PS50835"/>
    </source>
</evidence>
<dbReference type="InterPro" id="IPR013783">
    <property type="entry name" value="Ig-like_fold"/>
</dbReference>
<feature type="chain" id="PRO_5015924456" description="Ig-like domain-containing protein" evidence="1">
    <location>
        <begin position="26"/>
        <end position="1960"/>
    </location>
</feature>
<dbReference type="PROSITE" id="PS50835">
    <property type="entry name" value="IG_LIKE"/>
    <property type="match status" value="2"/>
</dbReference>
<keyword evidence="1" id="KW-0732">Signal</keyword>
<dbReference type="InterPro" id="IPR007110">
    <property type="entry name" value="Ig-like_dom"/>
</dbReference>
<evidence type="ECO:0000256" key="1">
    <source>
        <dbReference type="SAM" id="SignalP"/>
    </source>
</evidence>
<dbReference type="Gene3D" id="2.60.40.10">
    <property type="entry name" value="Immunoglobulins"/>
    <property type="match status" value="6"/>
</dbReference>
<comment type="caution">
    <text evidence="3">The sequence shown here is derived from an EMBL/GenBank/DDBJ whole genome shotgun (WGS) entry which is preliminary data.</text>
</comment>
<dbReference type="SMART" id="SM00710">
    <property type="entry name" value="PbH1"/>
    <property type="match status" value="7"/>
</dbReference>
<feature type="signal peptide" evidence="1">
    <location>
        <begin position="1"/>
        <end position="25"/>
    </location>
</feature>
<dbReference type="Pfam" id="PF18962">
    <property type="entry name" value="Por_Secre_tail"/>
    <property type="match status" value="1"/>
</dbReference>
<feature type="domain" description="Ig-like" evidence="2">
    <location>
        <begin position="1399"/>
        <end position="1482"/>
    </location>
</feature>
<feature type="domain" description="Ig-like" evidence="2">
    <location>
        <begin position="1719"/>
        <end position="1804"/>
    </location>
</feature>
<sequence length="1960" mass="202232">MVMKSTFNFLAVLLIAIFCGQQVRAQLSGTITVPSATYPTLDSVIRTLNLQGVGVGGATINLTAGNPQTAPVGGYVLGSTVLNASLLASKPLIINGNSNTVTAFTGTGSTDGMFYIAGADFVTINALNLSEATANTTTTTQMEWGYSLVKLNAAAPFDGCQNVTISGCTISLNSGNTSIGIRGAHTQAASSGTLATTGAVAADANSKNFFAGNTISNCNTAISLTGIASSGVCDVNNIIGNPGQSNTITIGGSSSTAYGIRTANDSVVTIQNNNFSVASAQSTTTYMIYPGVGKGDLNIQNNGFNVNASMTTTHLYVLYNYNSSNGGHQDANAVFRFNKNTISGANAAATSGYLYGMYNYYSTFYADSITNNVVTNVNWGTSSSSSYLYMFYNYYGSTPYVYVKGNVVSNITKTSTGSSGYIYAYYIYNYPATTGTLTFTNNLLQNVTTNYYVYGMYTSAGYTSSPAVGVGQAYVNKNNKIDQVVITQSGYLYGHYATNGSAGADIAFDTITNCRTNTGGIYAIYKNTAAGDVHDNYVANDTTATSTIYGIYHTNGVNTNIYNNRVSGLTVAGASGNLYGLYYSSGTTNGNVYNNQIADFKTPIYSGSSIYGMYLSTAIQYNIYHNTIRFNHTSTGANLGTAGIYYSSSATGLDLRNNIINVNVVPAGTGVVTALVRSAGTAGVVPANYATTSNGNIFYVPNITNAFIYAENYATPVVNSYSLTSDASFNTACGLYKTFMAPRESASFLENNLTQTNGLYAPTGTSFAKSNGVATSSPVVTVDINGVTRPANPDCGALQFTAAGLDAAPPVIVYNALPGTTYCTSAPSLTATITDASGVNATTNAPRLYYKRKVELDSFGTYPSANIAAFNGWKYVTATNSGSSFTFAIDYTKLTSAPAVGDTILYFIVAQDNAATPNVGSSSVSYATGYCPGTVNLGTAAGPTSNAAVKNYFTVLAQPALATISPATSSMCQGLGVKLTANPVSVPVSATIGTGVTQNTNMTYPAPYGNWYTGARHQMLILASELQAMGLSAGNLTSLSFSVATPYGSYTNFAISLGNTTQTAMTTTFLTGLTQVYSAATYTPVAGWNAHTFTTPFYWDGVSNLVVETAFSNCLSCGSGNICNSTNYTNNAVMNQSVTPFVSTAYYYSDGSSCMIATITTASSTIAQRPNMMLSGNKKMAINWTPYTNLYKDSLMTQAMGAADTNTIVYAKPATTTNYATVNVFNGCSSSASSTPAVVNIIPAPSTVTTPAGSASFCGGSNTTIAGPTGTGLSYQWMQGSTAISGATASSYTTGSVGTYALKVTNTSTGCSATSSAVNVINTPAPLASATASGSTTVCGGGIVTLNANAGTGLSYQWMKSGAVVTGATGSSYGATATGNYAVIVSAAANCSTTSTAVPVTVNVINTTVTASGATTFCTGGNVLLSVPTAASQTYQWMQGGTNISGATGATYAASATGNYTVQVNNATTGCMATSTPAVSVTVGSGPASAFTPTGTIGICSGNSTTLSTTAASGVSYQWQLNGSPIAGATNITYVANTSGNYTLVASISPTCQTTSTATSLVVNPLPAVTTTPSGNAGVCQGSSIALNVPSGNGFTYQWKQGGTNIVGATNSTYNASVAGNYTVAVANTQTTCAATSSNIVLSVNSLPAASATNTSALTVCQGDSVGMAANTGTGFSYQWQKNGNNIAAANNSAFLAYQSGNYTVVVTNANNCSVTSQPIAVTVNPLPMSVISYTSPVIFCEGGAVVFTSADTSTNLSYQWNRNGVPVYGANAYSDIVYQTGIYSIKVTNGYGCSATSQPVSVTVNALPSPVITHNGDGSFTTNPGFATYQWYFDGQAITGATTDSVMPVQNGLYWVAVSDGNGCINTSPQMFMNNVGVVSVMTSGDDIRLFPNPTQQFVNIDAPVKVDVMVRDLQGRMVMIQKEAKRVDVSPLANGVYMFMILDQNGMLLKAEKVFKSE</sequence>
<dbReference type="Proteomes" id="UP000248745">
    <property type="component" value="Unassembled WGS sequence"/>
</dbReference>
<evidence type="ECO:0000313" key="4">
    <source>
        <dbReference type="Proteomes" id="UP000248745"/>
    </source>
</evidence>
<keyword evidence="4" id="KW-1185">Reference proteome</keyword>
<evidence type="ECO:0000313" key="3">
    <source>
        <dbReference type="EMBL" id="PZF73097.1"/>
    </source>
</evidence>
<name>A0A2W2BB19_9BACT</name>